<accession>A0A940S354</accession>
<feature type="compositionally biased region" description="Pro residues" evidence="6">
    <location>
        <begin position="341"/>
        <end position="353"/>
    </location>
</feature>
<organism evidence="8 9">
    <name type="scientific">Roseomonas indoligenes</name>
    <dbReference type="NCBI Taxonomy" id="2820811"/>
    <lineage>
        <taxon>Bacteria</taxon>
        <taxon>Pseudomonadati</taxon>
        <taxon>Pseudomonadota</taxon>
        <taxon>Alphaproteobacteria</taxon>
        <taxon>Acetobacterales</taxon>
        <taxon>Roseomonadaceae</taxon>
        <taxon>Roseomonas</taxon>
    </lineage>
</organism>
<dbReference type="GO" id="GO:0000166">
    <property type="term" value="F:nucleotide binding"/>
    <property type="evidence" value="ECO:0007669"/>
    <property type="project" value="UniProtKB-KW"/>
</dbReference>
<dbReference type="Proteomes" id="UP000677537">
    <property type="component" value="Unassembled WGS sequence"/>
</dbReference>
<name>A0A940S354_9PROT</name>
<evidence type="ECO:0000256" key="3">
    <source>
        <dbReference type="ARBA" id="ARBA00022634"/>
    </source>
</evidence>
<comment type="caution">
    <text evidence="8">The sequence shown here is derived from an EMBL/GenBank/DDBJ whole genome shotgun (WGS) entry which is preliminary data.</text>
</comment>
<sequence length="509" mass="51882">MTKADGTIRDTVWEDVALRRTRAAADPDSPLRAVALPADWDETAAEAIAALAPGQGPVALPRLAEGWIRRAAARGRKLGVLVDEGAAARFATGLRALLLARRAAPGAATWIGDAKAEPRFVLNLPAFLDGDGFDSAGYAAAVRLGVTALEILGGAKATRLRLGFADLAGLLAGLRLDYESAEARNVAAAIAALTRGVAEAASGDLAEDLGAREPLALIWPAPPEATPVPGLAEAARAALDAAAGAPGLRHAAVFALTPPDLAEALLGAETGGLAPAAAATRLVPTEDGGVTEVPTAAALRAGPDAARLLAPRGPEARAAMEAALRPWLHAAAPAVAAQPAAPRPAPKPRPVPVPGHHGRGAVWKVTIGGHRVTLRTMENAAGLEEISLSLAKDGAAFRAMVDALCHSVTVGLAAGVSLDEYVQAFAYTRFGPAGVVEGDPAIHRASSVLDWAFRRLALDHLGGRILPDPTEEECGADGVGTAAQQLPLLPDLPSAPAPAARRRALKLVG</sequence>
<dbReference type="Pfam" id="PF12637">
    <property type="entry name" value="TSCPD"/>
    <property type="match status" value="1"/>
</dbReference>
<dbReference type="InterPro" id="IPR024434">
    <property type="entry name" value="TSCPD_dom"/>
</dbReference>
<evidence type="ECO:0000256" key="5">
    <source>
        <dbReference type="ARBA" id="ARBA00047754"/>
    </source>
</evidence>
<evidence type="ECO:0000313" key="9">
    <source>
        <dbReference type="Proteomes" id="UP000677537"/>
    </source>
</evidence>
<dbReference type="GO" id="GO:0004748">
    <property type="term" value="F:ribonucleoside-diphosphate reductase activity, thioredoxin disulfide as acceptor"/>
    <property type="evidence" value="ECO:0007669"/>
    <property type="project" value="UniProtKB-EC"/>
</dbReference>
<keyword evidence="4" id="KW-0547">Nucleotide-binding</keyword>
<feature type="domain" description="TSCPD" evidence="7">
    <location>
        <begin position="358"/>
        <end position="458"/>
    </location>
</feature>
<dbReference type="GO" id="GO:0071897">
    <property type="term" value="P:DNA biosynthetic process"/>
    <property type="evidence" value="ECO:0007669"/>
    <property type="project" value="UniProtKB-KW"/>
</dbReference>
<comment type="catalytic activity">
    <reaction evidence="5">
        <text>a 2'-deoxyribonucleoside 5'-diphosphate + [thioredoxin]-disulfide + H2O = a ribonucleoside 5'-diphosphate + [thioredoxin]-dithiol</text>
        <dbReference type="Rhea" id="RHEA:23252"/>
        <dbReference type="Rhea" id="RHEA-COMP:10698"/>
        <dbReference type="Rhea" id="RHEA-COMP:10700"/>
        <dbReference type="ChEBI" id="CHEBI:15377"/>
        <dbReference type="ChEBI" id="CHEBI:29950"/>
        <dbReference type="ChEBI" id="CHEBI:50058"/>
        <dbReference type="ChEBI" id="CHEBI:57930"/>
        <dbReference type="ChEBI" id="CHEBI:73316"/>
        <dbReference type="EC" id="1.17.4.1"/>
    </reaction>
</comment>
<dbReference type="Gene3D" id="3.20.70.20">
    <property type="match status" value="1"/>
</dbReference>
<evidence type="ECO:0000256" key="4">
    <source>
        <dbReference type="ARBA" id="ARBA00022741"/>
    </source>
</evidence>
<evidence type="ECO:0000256" key="6">
    <source>
        <dbReference type="SAM" id="MobiDB-lite"/>
    </source>
</evidence>
<comment type="similarity">
    <text evidence="1">Belongs to the ribonucleoside diphosphate reductase class-2 family.</text>
</comment>
<dbReference type="AlphaFoldDB" id="A0A940S354"/>
<dbReference type="SUPFAM" id="SSF51998">
    <property type="entry name" value="PFL-like glycyl radical enzymes"/>
    <property type="match status" value="1"/>
</dbReference>
<gene>
    <name evidence="8" type="ORF">J5Y10_03690</name>
</gene>
<reference evidence="8" key="1">
    <citation type="submission" date="2021-03" db="EMBL/GenBank/DDBJ databases">
        <authorList>
            <person name="So Y."/>
        </authorList>
    </citation>
    <scope>NUCLEOTIDE SEQUENCE</scope>
    <source>
        <strain evidence="8">SG15</strain>
    </source>
</reference>
<keyword evidence="3" id="KW-0237">DNA synthesis</keyword>
<dbReference type="EC" id="1.17.4.1" evidence="2"/>
<evidence type="ECO:0000256" key="1">
    <source>
        <dbReference type="ARBA" id="ARBA00007405"/>
    </source>
</evidence>
<evidence type="ECO:0000256" key="2">
    <source>
        <dbReference type="ARBA" id="ARBA00012274"/>
    </source>
</evidence>
<dbReference type="RefSeq" id="WP_209370829.1">
    <property type="nucleotide sequence ID" value="NZ_JAGIZA010000002.1"/>
</dbReference>
<keyword evidence="9" id="KW-1185">Reference proteome</keyword>
<evidence type="ECO:0000259" key="7">
    <source>
        <dbReference type="Pfam" id="PF12637"/>
    </source>
</evidence>
<proteinExistence type="inferred from homology"/>
<feature type="region of interest" description="Disordered" evidence="6">
    <location>
        <begin position="338"/>
        <end position="358"/>
    </location>
</feature>
<evidence type="ECO:0000313" key="8">
    <source>
        <dbReference type="EMBL" id="MBP0491876.1"/>
    </source>
</evidence>
<protein>
    <recommendedName>
        <fullName evidence="2">ribonucleoside-diphosphate reductase</fullName>
        <ecNumber evidence="2">1.17.4.1</ecNumber>
    </recommendedName>
</protein>
<dbReference type="EMBL" id="JAGIZA010000002">
    <property type="protein sequence ID" value="MBP0491876.1"/>
    <property type="molecule type" value="Genomic_DNA"/>
</dbReference>